<reference evidence="3 6" key="2">
    <citation type="submission" date="2019-07" db="EMBL/GenBank/DDBJ databases">
        <title>Whole genome shotgun sequence of Myxococcus fulvus NBRC 100333.</title>
        <authorList>
            <person name="Hosoyama A."/>
            <person name="Uohara A."/>
            <person name="Ohji S."/>
            <person name="Ichikawa N."/>
        </authorList>
    </citation>
    <scope>NUCLEOTIDE SEQUENCE [LARGE SCALE GENOMIC DNA]</scope>
    <source>
        <strain evidence="3 6">NBRC 100333</strain>
    </source>
</reference>
<evidence type="ECO:0000259" key="2">
    <source>
        <dbReference type="Pfam" id="PF08327"/>
    </source>
</evidence>
<sequence>MKAPPVVHGSFTLERTYKASPARVFAAWSDVETKAQWFIGPPERWRLVKRELDFRVGGTELLHGQFEGRHASVFTARYHSIIPNERLVYVYDMHVGDKHLSVSLATVELHATKTGGTRMVFTEQATFLDGADGTRSREGGTAEHFDRLGRVLEESRDIVSSRLFDTSRDRLYRAFSKAEQLSRWWGPKGSTNTFEVFDLRPGGQWRFVMQGPDGARYAMHKEFTQVIPLERVVFRHLQESHHFEMRLDFADEGPKTRLTWRMRFESKEELEKVRGFIEEANEQNFDRLAELLATP</sequence>
<dbReference type="RefSeq" id="WP_074948248.1">
    <property type="nucleotide sequence ID" value="NZ_BJXR01000026.1"/>
</dbReference>
<feature type="domain" description="Activator of Hsp90 ATPase homologue 1/2-like C-terminal" evidence="2">
    <location>
        <begin position="165"/>
        <end position="292"/>
    </location>
</feature>
<proteinExistence type="inferred from homology"/>
<dbReference type="Gene3D" id="3.30.530.20">
    <property type="match status" value="2"/>
</dbReference>
<dbReference type="InterPro" id="IPR023393">
    <property type="entry name" value="START-like_dom_sf"/>
</dbReference>
<dbReference type="CDD" id="cd08900">
    <property type="entry name" value="SRPBCC_CalC_Aha1-like_7"/>
    <property type="match status" value="1"/>
</dbReference>
<evidence type="ECO:0000313" key="5">
    <source>
        <dbReference type="Proteomes" id="UP000183760"/>
    </source>
</evidence>
<keyword evidence="5" id="KW-1185">Reference proteome</keyword>
<evidence type="ECO:0000313" key="6">
    <source>
        <dbReference type="Proteomes" id="UP000321514"/>
    </source>
</evidence>
<gene>
    <name evidence="3" type="ORF">MFU01_30110</name>
    <name evidence="4" type="ORF">SAMN05443572_1011</name>
</gene>
<dbReference type="Proteomes" id="UP000321514">
    <property type="component" value="Unassembled WGS sequence"/>
</dbReference>
<dbReference type="STRING" id="1334629.MFUL124B02_00915"/>
<dbReference type="SUPFAM" id="SSF55961">
    <property type="entry name" value="Bet v1-like"/>
    <property type="match status" value="2"/>
</dbReference>
<dbReference type="Proteomes" id="UP000183760">
    <property type="component" value="Unassembled WGS sequence"/>
</dbReference>
<comment type="similarity">
    <text evidence="1">Belongs to the AHA1 family.</text>
</comment>
<dbReference type="Pfam" id="PF08327">
    <property type="entry name" value="AHSA1"/>
    <property type="match status" value="2"/>
</dbReference>
<feature type="domain" description="Activator of Hsp90 ATPase homologue 1/2-like C-terminal" evidence="2">
    <location>
        <begin position="18"/>
        <end position="153"/>
    </location>
</feature>
<name>A0A511T1F1_MYXFU</name>
<evidence type="ECO:0000256" key="1">
    <source>
        <dbReference type="ARBA" id="ARBA00006817"/>
    </source>
</evidence>
<comment type="caution">
    <text evidence="3">The sequence shown here is derived from an EMBL/GenBank/DDBJ whole genome shotgun (WGS) entry which is preliminary data.</text>
</comment>
<dbReference type="InterPro" id="IPR013538">
    <property type="entry name" value="ASHA1/2-like_C"/>
</dbReference>
<dbReference type="AlphaFoldDB" id="A0A511T1F1"/>
<evidence type="ECO:0000313" key="3">
    <source>
        <dbReference type="EMBL" id="GEN07974.1"/>
    </source>
</evidence>
<protein>
    <submittedName>
        <fullName evidence="4">Uncharacterized conserved protein YndB, AHSA1/START domain</fullName>
    </submittedName>
</protein>
<organism evidence="3 6">
    <name type="scientific">Myxococcus fulvus</name>
    <dbReference type="NCBI Taxonomy" id="33"/>
    <lineage>
        <taxon>Bacteria</taxon>
        <taxon>Pseudomonadati</taxon>
        <taxon>Myxococcota</taxon>
        <taxon>Myxococcia</taxon>
        <taxon>Myxococcales</taxon>
        <taxon>Cystobacterineae</taxon>
        <taxon>Myxococcaceae</taxon>
        <taxon>Myxococcus</taxon>
    </lineage>
</organism>
<dbReference type="EMBL" id="FOIB01000001">
    <property type="protein sequence ID" value="SES73315.1"/>
    <property type="molecule type" value="Genomic_DNA"/>
</dbReference>
<evidence type="ECO:0000313" key="4">
    <source>
        <dbReference type="EMBL" id="SES73315.1"/>
    </source>
</evidence>
<dbReference type="CDD" id="cd08894">
    <property type="entry name" value="SRPBCC_CalC_Aha1-like_1"/>
    <property type="match status" value="1"/>
</dbReference>
<dbReference type="EMBL" id="BJXR01000026">
    <property type="protein sequence ID" value="GEN07974.1"/>
    <property type="molecule type" value="Genomic_DNA"/>
</dbReference>
<accession>A0A511T1F1</accession>
<reference evidence="4 5" key="1">
    <citation type="submission" date="2016-10" db="EMBL/GenBank/DDBJ databases">
        <authorList>
            <person name="Varghese N."/>
            <person name="Submissions S."/>
        </authorList>
    </citation>
    <scope>NUCLEOTIDE SEQUENCE [LARGE SCALE GENOMIC DNA]</scope>
    <source>
        <strain evidence="4 5">DSM 16525</strain>
    </source>
</reference>